<protein>
    <submittedName>
        <fullName evidence="11">NF-kappa-B-repressing factor</fullName>
    </submittedName>
</protein>
<keyword evidence="7" id="KW-0539">Nucleus</keyword>
<keyword evidence="3" id="KW-0378">Hydrolase</keyword>
<dbReference type="Gene3D" id="3.30.1370.50">
    <property type="entry name" value="R3H-like domain"/>
    <property type="match status" value="1"/>
</dbReference>
<dbReference type="Pfam" id="PF01585">
    <property type="entry name" value="G-patch"/>
    <property type="match status" value="1"/>
</dbReference>
<dbReference type="PANTHER" id="PTHR23329:SF1">
    <property type="entry name" value="TUFTELIN-INTERACTING PROTEIN 11"/>
    <property type="match status" value="1"/>
</dbReference>
<dbReference type="SMART" id="SM00443">
    <property type="entry name" value="G_patch"/>
    <property type="match status" value="1"/>
</dbReference>
<dbReference type="AlphaFoldDB" id="A0A915IFT5"/>
<dbReference type="Pfam" id="PF01424">
    <property type="entry name" value="R3H"/>
    <property type="match status" value="1"/>
</dbReference>
<evidence type="ECO:0000313" key="10">
    <source>
        <dbReference type="Proteomes" id="UP000887565"/>
    </source>
</evidence>
<feature type="domain" description="G-patch" evidence="8">
    <location>
        <begin position="132"/>
        <end position="178"/>
    </location>
</feature>
<dbReference type="FunFam" id="3.30.1370.50:FF:000002">
    <property type="entry name" value="Immunoglobulin mu DNA-binding protein 2"/>
    <property type="match status" value="1"/>
</dbReference>
<dbReference type="SMART" id="SM00393">
    <property type="entry name" value="R3H"/>
    <property type="match status" value="1"/>
</dbReference>
<evidence type="ECO:0000256" key="2">
    <source>
        <dbReference type="ARBA" id="ARBA00022741"/>
    </source>
</evidence>
<proteinExistence type="predicted"/>
<dbReference type="PANTHER" id="PTHR23329">
    <property type="entry name" value="TUFTELIN-INTERACTING PROTEIN 11-RELATED"/>
    <property type="match status" value="1"/>
</dbReference>
<comment type="subcellular location">
    <subcellularLocation>
        <location evidence="1">Nucleus</location>
    </subcellularLocation>
</comment>
<sequence length="271" mass="31023">MSIPTCSNIDDMLKNFVILRRPDIKSFASIIQMSAHFSRKIVKFEETSEKQSHKCEIYISDQAEGTSRILIASAKRPIKKDARNCASELAYDYLLKRCYCIILKSNINPETAQIDLEKKLEQRKNKNSKDLLTGIGAKLMAKWGWTNGKGIGKNEQGMEKPVEILQRFARHGLGSVLIDKNFNKLVKSIIEEYYKSDEHDDLVFAANLSNEQRKFIHKMAGFFGLKHTSYGHGEKRQLTLKKPKSAMQLIDYLKKNEGETGMYQLVEPTLQ</sequence>
<accession>A0A915IFT5</accession>
<dbReference type="GO" id="GO:0005524">
    <property type="term" value="F:ATP binding"/>
    <property type="evidence" value="ECO:0007669"/>
    <property type="project" value="UniProtKB-KW"/>
</dbReference>
<evidence type="ECO:0000256" key="4">
    <source>
        <dbReference type="ARBA" id="ARBA00022806"/>
    </source>
</evidence>
<reference evidence="11" key="1">
    <citation type="submission" date="2022-11" db="UniProtKB">
        <authorList>
            <consortium name="WormBaseParasite"/>
        </authorList>
    </citation>
    <scope>IDENTIFICATION</scope>
</reference>
<keyword evidence="5" id="KW-0067">ATP-binding</keyword>
<dbReference type="InterPro" id="IPR000467">
    <property type="entry name" value="G_patch_dom"/>
</dbReference>
<evidence type="ECO:0000259" key="9">
    <source>
        <dbReference type="PROSITE" id="PS51061"/>
    </source>
</evidence>
<feature type="domain" description="R3H" evidence="9">
    <location>
        <begin position="180"/>
        <end position="244"/>
    </location>
</feature>
<dbReference type="SUPFAM" id="SSF82708">
    <property type="entry name" value="R3H domain"/>
    <property type="match status" value="1"/>
</dbReference>
<organism evidence="10 11">
    <name type="scientific">Romanomermis culicivorax</name>
    <name type="common">Nematode worm</name>
    <dbReference type="NCBI Taxonomy" id="13658"/>
    <lineage>
        <taxon>Eukaryota</taxon>
        <taxon>Metazoa</taxon>
        <taxon>Ecdysozoa</taxon>
        <taxon>Nematoda</taxon>
        <taxon>Enoplea</taxon>
        <taxon>Dorylaimia</taxon>
        <taxon>Mermithida</taxon>
        <taxon>Mermithoidea</taxon>
        <taxon>Mermithidae</taxon>
        <taxon>Romanomermis</taxon>
    </lineage>
</organism>
<evidence type="ECO:0000256" key="3">
    <source>
        <dbReference type="ARBA" id="ARBA00022801"/>
    </source>
</evidence>
<keyword evidence="10" id="KW-1185">Reference proteome</keyword>
<dbReference type="GO" id="GO:0071008">
    <property type="term" value="C:U2-type post-mRNA release spliceosomal complex"/>
    <property type="evidence" value="ECO:0007669"/>
    <property type="project" value="TreeGrafter"/>
</dbReference>
<dbReference type="WBParaSite" id="nRc.2.0.1.t12773-RA">
    <property type="protein sequence ID" value="nRc.2.0.1.t12773-RA"/>
    <property type="gene ID" value="nRc.2.0.1.g12773"/>
</dbReference>
<dbReference type="Proteomes" id="UP000887565">
    <property type="component" value="Unplaced"/>
</dbReference>
<dbReference type="GO" id="GO:0003723">
    <property type="term" value="F:RNA binding"/>
    <property type="evidence" value="ECO:0007669"/>
    <property type="project" value="UniProtKB-KW"/>
</dbReference>
<dbReference type="GO" id="GO:0000390">
    <property type="term" value="P:spliceosomal complex disassembly"/>
    <property type="evidence" value="ECO:0007669"/>
    <property type="project" value="InterPro"/>
</dbReference>
<evidence type="ECO:0000256" key="5">
    <source>
        <dbReference type="ARBA" id="ARBA00022840"/>
    </source>
</evidence>
<evidence type="ECO:0000259" key="8">
    <source>
        <dbReference type="PROSITE" id="PS50174"/>
    </source>
</evidence>
<evidence type="ECO:0000256" key="1">
    <source>
        <dbReference type="ARBA" id="ARBA00004123"/>
    </source>
</evidence>
<dbReference type="InterPro" id="IPR045211">
    <property type="entry name" value="TFP11/STIP/Ntr1"/>
</dbReference>
<dbReference type="GO" id="GO:0004386">
    <property type="term" value="F:helicase activity"/>
    <property type="evidence" value="ECO:0007669"/>
    <property type="project" value="UniProtKB-KW"/>
</dbReference>
<keyword evidence="6" id="KW-0694">RNA-binding</keyword>
<dbReference type="GO" id="GO:0003677">
    <property type="term" value="F:DNA binding"/>
    <property type="evidence" value="ECO:0007669"/>
    <property type="project" value="UniProtKB-ARBA"/>
</dbReference>
<keyword evidence="4" id="KW-0347">Helicase</keyword>
<dbReference type="InterPro" id="IPR036867">
    <property type="entry name" value="R3H_dom_sf"/>
</dbReference>
<dbReference type="PROSITE" id="PS50174">
    <property type="entry name" value="G_PATCH"/>
    <property type="match status" value="1"/>
</dbReference>
<evidence type="ECO:0000256" key="6">
    <source>
        <dbReference type="ARBA" id="ARBA00022884"/>
    </source>
</evidence>
<evidence type="ECO:0000256" key="7">
    <source>
        <dbReference type="ARBA" id="ARBA00023242"/>
    </source>
</evidence>
<evidence type="ECO:0000313" key="11">
    <source>
        <dbReference type="WBParaSite" id="nRc.2.0.1.t12773-RA"/>
    </source>
</evidence>
<name>A0A915IFT5_ROMCU</name>
<dbReference type="PROSITE" id="PS51061">
    <property type="entry name" value="R3H"/>
    <property type="match status" value="1"/>
</dbReference>
<dbReference type="OMA" id="ITRKSEY"/>
<keyword evidence="2" id="KW-0547">Nucleotide-binding</keyword>
<dbReference type="InterPro" id="IPR001374">
    <property type="entry name" value="R3H_dom"/>
</dbReference>
<dbReference type="GO" id="GO:0016787">
    <property type="term" value="F:hydrolase activity"/>
    <property type="evidence" value="ECO:0007669"/>
    <property type="project" value="UniProtKB-KW"/>
</dbReference>